<dbReference type="Proteomes" id="UP000183047">
    <property type="component" value="Unassembled WGS sequence"/>
</dbReference>
<proteinExistence type="predicted"/>
<feature type="transmembrane region" description="Helical" evidence="1">
    <location>
        <begin position="6"/>
        <end position="27"/>
    </location>
</feature>
<organism evidence="2 3">
    <name type="scientific">Butyrivibrio hungatei</name>
    <dbReference type="NCBI Taxonomy" id="185008"/>
    <lineage>
        <taxon>Bacteria</taxon>
        <taxon>Bacillati</taxon>
        <taxon>Bacillota</taxon>
        <taxon>Clostridia</taxon>
        <taxon>Lachnospirales</taxon>
        <taxon>Lachnospiraceae</taxon>
        <taxon>Butyrivibrio</taxon>
    </lineage>
</organism>
<dbReference type="RefSeq" id="WP_074462292.1">
    <property type="nucleotide sequence ID" value="NZ_FMUR01000009.1"/>
</dbReference>
<accession>A0A1G5DVS9</accession>
<reference evidence="3" key="1">
    <citation type="submission" date="2016-10" db="EMBL/GenBank/DDBJ databases">
        <authorList>
            <person name="Varghese N."/>
            <person name="Submissions S."/>
        </authorList>
    </citation>
    <scope>NUCLEOTIDE SEQUENCE [LARGE SCALE GENOMIC DNA]</scope>
    <source>
        <strain evidence="3">XBD2006</strain>
    </source>
</reference>
<keyword evidence="3" id="KW-1185">Reference proteome</keyword>
<evidence type="ECO:0000313" key="2">
    <source>
        <dbReference type="EMBL" id="SCY18862.1"/>
    </source>
</evidence>
<keyword evidence="1" id="KW-0472">Membrane</keyword>
<gene>
    <name evidence="2" type="ORF">SAMN02910451_01684</name>
</gene>
<protein>
    <submittedName>
        <fullName evidence="2">Uncharacterized protein</fullName>
    </submittedName>
</protein>
<sequence length="194" mass="21665">MKRARWVVIVLAVVFVVALSVVSIHIYRRHGSNQQTADNEDAYYAAEETLLKYLGVDNKEDDSSDSDEEIVADLTANSRFTQRVTVKDDNDEILPYSGTITKDPESFYPGTYEISFNQEILPKEVTVEVEMDVLKGDEVYILTGDKDSGYTEYAVVTVDKYNTVRFSTETLQTYTLSTTNIAAAQEAMAGIVGD</sequence>
<dbReference type="AlphaFoldDB" id="A0A1G5DVS9"/>
<evidence type="ECO:0000313" key="3">
    <source>
        <dbReference type="Proteomes" id="UP000183047"/>
    </source>
</evidence>
<keyword evidence="1" id="KW-0812">Transmembrane</keyword>
<evidence type="ECO:0000256" key="1">
    <source>
        <dbReference type="SAM" id="Phobius"/>
    </source>
</evidence>
<dbReference type="OrthoDB" id="2003600at2"/>
<keyword evidence="1" id="KW-1133">Transmembrane helix</keyword>
<name>A0A1G5DVS9_9FIRM</name>
<dbReference type="EMBL" id="FMUR01000009">
    <property type="protein sequence ID" value="SCY18862.1"/>
    <property type="molecule type" value="Genomic_DNA"/>
</dbReference>